<gene>
    <name evidence="3" type="ORF">QYS47_17135</name>
    <name evidence="4" type="ORF">QYS48_01285</name>
</gene>
<keyword evidence="5" id="KW-1185">Reference proteome</keyword>
<feature type="compositionally biased region" description="Basic and acidic residues" evidence="1">
    <location>
        <begin position="183"/>
        <end position="195"/>
    </location>
</feature>
<evidence type="ECO:0000256" key="1">
    <source>
        <dbReference type="SAM" id="MobiDB-lite"/>
    </source>
</evidence>
<organism evidence="4 5">
    <name type="scientific">Marivirga arenosa</name>
    <dbReference type="NCBI Taxonomy" id="3059076"/>
    <lineage>
        <taxon>Bacteria</taxon>
        <taxon>Pseudomonadati</taxon>
        <taxon>Bacteroidota</taxon>
        <taxon>Cytophagia</taxon>
        <taxon>Cytophagales</taxon>
        <taxon>Marivirgaceae</taxon>
        <taxon>Marivirga</taxon>
    </lineage>
</organism>
<dbReference type="Proteomes" id="UP001232019">
    <property type="component" value="Chromosome"/>
</dbReference>
<accession>A0AA49GFU3</accession>
<feature type="chain" id="PRO_5044704615" description="DUF3300 domain-containing protein" evidence="2">
    <location>
        <begin position="25"/>
        <end position="269"/>
    </location>
</feature>
<evidence type="ECO:0000313" key="3">
    <source>
        <dbReference type="EMBL" id="WKK79179.2"/>
    </source>
</evidence>
<feature type="compositionally biased region" description="Low complexity" evidence="1">
    <location>
        <begin position="196"/>
        <end position="259"/>
    </location>
</feature>
<evidence type="ECO:0000313" key="4">
    <source>
        <dbReference type="EMBL" id="WKK85758.2"/>
    </source>
</evidence>
<dbReference type="EMBL" id="CP129970">
    <property type="protein sequence ID" value="WKK85758.2"/>
    <property type="molecule type" value="Genomic_DNA"/>
</dbReference>
<evidence type="ECO:0000313" key="5">
    <source>
        <dbReference type="Proteomes" id="UP001244443"/>
    </source>
</evidence>
<sequence length="269" mass="30882">MKKHILLSLMLGLGIFFYSNSTKSQNFQIVASFGTAHNWAVPNAILYEIDYYYPYHQIVHINRERRGRNLFFNVLLERRGRFVEVFFNRNAVILDINHFINYPLVQHICTGHCGFHGNFYRNYRVACNHRGHGHGHVNHLGHNHIAYRSNRNYNSYAARSSAGNRQVYRSHPNNRGGHGHNKYKNDNRGNSREYNRGNNRSSHSRNEVVMNSRSRNSNISNRNGKGSSVKPRSNNAGSNNARYSSRSSSSSNSSRGSSSVAMVRNRPNK</sequence>
<accession>A0AA49GIL8</accession>
<feature type="signal peptide" evidence="2">
    <location>
        <begin position="1"/>
        <end position="24"/>
    </location>
</feature>
<evidence type="ECO:0008006" key="6">
    <source>
        <dbReference type="Google" id="ProtNLM"/>
    </source>
</evidence>
<evidence type="ECO:0000256" key="2">
    <source>
        <dbReference type="SAM" id="SignalP"/>
    </source>
</evidence>
<reference evidence="4 5" key="1">
    <citation type="submission" date="2023-08" db="EMBL/GenBank/DDBJ databases">
        <title>Comparative genomics and taxonomic characterization of three novel marine species of genus Marivirga.</title>
        <authorList>
            <person name="Muhammad N."/>
            <person name="Kim S.-G."/>
        </authorList>
    </citation>
    <scope>NUCLEOTIDE SEQUENCE [LARGE SCALE GENOMIC DNA]</scope>
    <source>
        <strain evidence="4 5">ABR2-2</strain>
        <strain evidence="3">BKB1-2</strain>
    </source>
</reference>
<dbReference type="RefSeq" id="WP_308355731.1">
    <property type="nucleotide sequence ID" value="NZ_CP129968.2"/>
</dbReference>
<dbReference type="KEGG" id="marp:QYS47_17135"/>
<keyword evidence="2" id="KW-0732">Signal</keyword>
<proteinExistence type="predicted"/>
<dbReference type="AlphaFoldDB" id="A0AA49GIL8"/>
<protein>
    <recommendedName>
        <fullName evidence="6">DUF3300 domain-containing protein</fullName>
    </recommendedName>
</protein>
<name>A0AA49GIL8_9BACT</name>
<feature type="region of interest" description="Disordered" evidence="1">
    <location>
        <begin position="158"/>
        <end position="269"/>
    </location>
</feature>
<dbReference type="EMBL" id="CP129968">
    <property type="protein sequence ID" value="WKK79179.2"/>
    <property type="molecule type" value="Genomic_DNA"/>
</dbReference>
<dbReference type="Proteomes" id="UP001244443">
    <property type="component" value="Chromosome"/>
</dbReference>